<dbReference type="AlphaFoldDB" id="A0A6J1DIC9"/>
<dbReference type="RefSeq" id="XP_022153199.1">
    <property type="nucleotide sequence ID" value="XM_022297507.1"/>
</dbReference>
<evidence type="ECO:0000313" key="2">
    <source>
        <dbReference type="Proteomes" id="UP000504603"/>
    </source>
</evidence>
<dbReference type="InterPro" id="IPR056924">
    <property type="entry name" value="SH3_Tf2-1"/>
</dbReference>
<dbReference type="Proteomes" id="UP000504603">
    <property type="component" value="Unplaced"/>
</dbReference>
<name>A0A6J1DIC9_MOMCH</name>
<dbReference type="OrthoDB" id="1939135at2759"/>
<protein>
    <submittedName>
        <fullName evidence="3">Uncharacterized protein LOC111020755</fullName>
    </submittedName>
</protein>
<reference evidence="3" key="1">
    <citation type="submission" date="2025-08" db="UniProtKB">
        <authorList>
            <consortium name="RefSeq"/>
        </authorList>
    </citation>
    <scope>IDENTIFICATION</scope>
    <source>
        <strain evidence="3">OHB3-1</strain>
    </source>
</reference>
<evidence type="ECO:0000259" key="1">
    <source>
        <dbReference type="Pfam" id="PF24626"/>
    </source>
</evidence>
<gene>
    <name evidence="3" type="primary">LOC111020755</name>
</gene>
<accession>A0A6J1DIC9</accession>
<dbReference type="InterPro" id="IPR016197">
    <property type="entry name" value="Chromo-like_dom_sf"/>
</dbReference>
<feature type="domain" description="Tf2-1-like SH3-like" evidence="1">
    <location>
        <begin position="24"/>
        <end position="88"/>
    </location>
</feature>
<dbReference type="PANTHER" id="PTHR46148:SF60">
    <property type="entry name" value="CHROMO DOMAIN-CONTAINING PROTEIN"/>
    <property type="match status" value="1"/>
</dbReference>
<keyword evidence="2" id="KW-1185">Reference proteome</keyword>
<evidence type="ECO:0000313" key="3">
    <source>
        <dbReference type="RefSeq" id="XP_022153199.1"/>
    </source>
</evidence>
<dbReference type="Pfam" id="PF24626">
    <property type="entry name" value="SH3_Tf2-1"/>
    <property type="match status" value="1"/>
</dbReference>
<dbReference type="PANTHER" id="PTHR46148">
    <property type="entry name" value="CHROMO DOMAIN-CONTAINING PROTEIN"/>
    <property type="match status" value="1"/>
</dbReference>
<dbReference type="KEGG" id="mcha:111020755"/>
<sequence length="170" mass="20001">MQVAQSRQKSYADVRRRELEFVVGERVFLRVAPVKGNLRFGKKGKLSVRFIGPFEILERIGPVAYRLALPPSLAAVHNVFHVYMLRKYIHDPSHVLDPEPLQLDESLCYEEVPVKVLARETKLLRNRTIRLVKVLWRNHQLEEATWEREDDIKVRYPELFEQSTFGDESF</sequence>
<organism evidence="2 3">
    <name type="scientific">Momordica charantia</name>
    <name type="common">Bitter gourd</name>
    <name type="synonym">Balsam pear</name>
    <dbReference type="NCBI Taxonomy" id="3673"/>
    <lineage>
        <taxon>Eukaryota</taxon>
        <taxon>Viridiplantae</taxon>
        <taxon>Streptophyta</taxon>
        <taxon>Embryophyta</taxon>
        <taxon>Tracheophyta</taxon>
        <taxon>Spermatophyta</taxon>
        <taxon>Magnoliopsida</taxon>
        <taxon>eudicotyledons</taxon>
        <taxon>Gunneridae</taxon>
        <taxon>Pentapetalae</taxon>
        <taxon>rosids</taxon>
        <taxon>fabids</taxon>
        <taxon>Cucurbitales</taxon>
        <taxon>Cucurbitaceae</taxon>
        <taxon>Momordiceae</taxon>
        <taxon>Momordica</taxon>
    </lineage>
</organism>
<dbReference type="GeneID" id="111020755"/>
<dbReference type="SUPFAM" id="SSF54160">
    <property type="entry name" value="Chromo domain-like"/>
    <property type="match status" value="1"/>
</dbReference>
<proteinExistence type="predicted"/>